<dbReference type="KEGG" id="qsa:O6P43_013692"/>
<dbReference type="Pfam" id="PF13855">
    <property type="entry name" value="LRR_8"/>
    <property type="match status" value="2"/>
</dbReference>
<evidence type="ECO:0000256" key="12">
    <source>
        <dbReference type="SAM" id="MobiDB-lite"/>
    </source>
</evidence>
<comment type="caution">
    <text evidence="15">The sequence shown here is derived from an EMBL/GenBank/DDBJ whole genome shotgun (WGS) entry which is preliminary data.</text>
</comment>
<dbReference type="Gene3D" id="3.80.10.10">
    <property type="entry name" value="Ribonuclease Inhibitor"/>
    <property type="match status" value="6"/>
</dbReference>
<comment type="similarity">
    <text evidence="2">Belongs to the RLP family.</text>
</comment>
<dbReference type="SMART" id="SM00365">
    <property type="entry name" value="LRR_SD22"/>
    <property type="match status" value="6"/>
</dbReference>
<evidence type="ECO:0000256" key="7">
    <source>
        <dbReference type="ARBA" id="ARBA00022737"/>
    </source>
</evidence>
<evidence type="ECO:0000256" key="4">
    <source>
        <dbReference type="ARBA" id="ARBA00022614"/>
    </source>
</evidence>
<feature type="transmembrane region" description="Helical" evidence="13">
    <location>
        <begin position="1003"/>
        <end position="1027"/>
    </location>
</feature>
<dbReference type="FunFam" id="3.80.10.10:FF:000111">
    <property type="entry name" value="LRR receptor-like serine/threonine-protein kinase ERECTA"/>
    <property type="match status" value="1"/>
</dbReference>
<evidence type="ECO:0000256" key="2">
    <source>
        <dbReference type="ARBA" id="ARBA00009592"/>
    </source>
</evidence>
<dbReference type="FunFam" id="3.80.10.10:FF:000095">
    <property type="entry name" value="LRR receptor-like serine/threonine-protein kinase GSO1"/>
    <property type="match status" value="2"/>
</dbReference>
<dbReference type="PANTHER" id="PTHR27000">
    <property type="entry name" value="LEUCINE-RICH REPEAT RECEPTOR-LIKE PROTEIN KINASE FAMILY PROTEIN-RELATED"/>
    <property type="match status" value="1"/>
</dbReference>
<keyword evidence="3" id="KW-1003">Cell membrane</keyword>
<feature type="region of interest" description="Disordered" evidence="12">
    <location>
        <begin position="978"/>
        <end position="1000"/>
    </location>
</feature>
<evidence type="ECO:0000256" key="3">
    <source>
        <dbReference type="ARBA" id="ARBA00022475"/>
    </source>
</evidence>
<name>A0AAD7LT03_QUISA</name>
<keyword evidence="7" id="KW-0677">Repeat</keyword>
<keyword evidence="5 13" id="KW-0812">Transmembrane</keyword>
<dbReference type="SMART" id="SM00369">
    <property type="entry name" value="LRR_TYP"/>
    <property type="match status" value="12"/>
</dbReference>
<keyword evidence="16" id="KW-1185">Reference proteome</keyword>
<keyword evidence="11" id="KW-0325">Glycoprotein</keyword>
<dbReference type="PRINTS" id="PR00019">
    <property type="entry name" value="LEURICHRPT"/>
</dbReference>
<dbReference type="AlphaFoldDB" id="A0AAD7LT03"/>
<sequence>MLFYFVQPLPLCHPDQKLALLQFKSSFSYVNSTTFHFRCDQSYPTTSSWKNENVMEDCCSWEGVTCDTALGHVISLDLNCSWLQGKLHPNSSLFSLSHLQKLNLAGNYFNGSLIPSGFTKLVDLTYLNLSYSGFSGQVPPQMAHLSKLISLDLSHNFGHGTRLSIGPTTWKRLVQNITHIRTLWVNDVDLSSIKSKSLMRNVSATLTSLSLSGCELKGNTTNYNFFSLANLKSLTYLDFSWNQFNGNQFNGSIPSSSFSNLQLLTHLDFSDNQFNGPIPSSSFSNIQLLTHLDFSGNQFNGPIPSSSFSNLQLLTHLDFSANKLEGRLPPSLFELSQISLLRSSNNQLIGPIPNRIVRYSNLEYLDLSSNFLNGTIPSWCYSLPALRHLNLGHNQFTGHITKISSYSLEELDLSSNKLYSSFPKSIYDLQNLTSLSLSSNNLSGLVDLDMLPQNLQLLDLSENSLLTFSLNTNTHATIPDLQELYLSSCNISNFLNFKYFHNLRTLHLSNILYFSSNNLSDLVDLVRLSKNLIDLDLSRNNFPSFSLDINDNDSTFPNLQEVNLSSCNLTTFPKFLKSLHMLEWLDLSNNKICGNVPKWMLGKDSMYYLKLSHNSLTGIDSQISWHHLEYLDLSSNLLQGELPLPPNSTNMVFFSVANNKLSGNISPSIFHLSNARSLGTLVLSHNNFSGKIPRCIGSFHRYLQVLDLKMNNLSGIIPPQIFQKGNMLTTLNFNGNQLEGTLPSSLALCKELQVLDVGNNKLEDTFPNWLETLQELQVLILRGNKFHGIIRDSKAKDSFPKLRIFDISNNKFTGHLPTSFLEHFKAMMNLHEGKTQVEYMRIPGYYDSVTVTMKGLVFFLERILTIFTTIDFSKNKFDGEIPELIGKLQSLKGINLSHNYLTGSIPKSMGNLTNLEWLDLSWNNLKGEIPIELININGLSDLKLSHNKLVGCIPGGKQFNTFTNDSYEGNLGLRGFPLSSTCGRDERKQPPSSAEEDDEESGFGWKAVAVGYGCGAIFGMSMGYFVFSKGKPKWLLRMIEGNDYHRSSKRVKRPRNNNARGGVRRN</sequence>
<feature type="domain" description="Leucine-rich repeat-containing N-terminal plant-type" evidence="14">
    <location>
        <begin position="13"/>
        <end position="67"/>
    </location>
</feature>
<evidence type="ECO:0000256" key="9">
    <source>
        <dbReference type="ARBA" id="ARBA00023136"/>
    </source>
</evidence>
<dbReference type="SUPFAM" id="SSF52058">
    <property type="entry name" value="L domain-like"/>
    <property type="match status" value="3"/>
</dbReference>
<keyword evidence="8 13" id="KW-1133">Transmembrane helix</keyword>
<dbReference type="InterPro" id="IPR013210">
    <property type="entry name" value="LRR_N_plant-typ"/>
</dbReference>
<evidence type="ECO:0000256" key="10">
    <source>
        <dbReference type="ARBA" id="ARBA00023170"/>
    </source>
</evidence>
<dbReference type="Proteomes" id="UP001163823">
    <property type="component" value="Chromosome 6"/>
</dbReference>
<protein>
    <submittedName>
        <fullName evidence="15">Receptor-like protein</fullName>
    </submittedName>
</protein>
<evidence type="ECO:0000313" key="16">
    <source>
        <dbReference type="Proteomes" id="UP001163823"/>
    </source>
</evidence>
<comment type="subcellular location">
    <subcellularLocation>
        <location evidence="1">Cell membrane</location>
        <topology evidence="1">Single-pass type I membrane protein</topology>
    </subcellularLocation>
</comment>
<dbReference type="InterPro" id="IPR032675">
    <property type="entry name" value="LRR_dom_sf"/>
</dbReference>
<dbReference type="Pfam" id="PF08263">
    <property type="entry name" value="LRRNT_2"/>
    <property type="match status" value="1"/>
</dbReference>
<dbReference type="PROSITE" id="PS51450">
    <property type="entry name" value="LRR"/>
    <property type="match status" value="1"/>
</dbReference>
<evidence type="ECO:0000256" key="1">
    <source>
        <dbReference type="ARBA" id="ARBA00004251"/>
    </source>
</evidence>
<dbReference type="Pfam" id="PF00560">
    <property type="entry name" value="LRR_1"/>
    <property type="match status" value="13"/>
</dbReference>
<organism evidence="15 16">
    <name type="scientific">Quillaja saponaria</name>
    <name type="common">Soap bark tree</name>
    <dbReference type="NCBI Taxonomy" id="32244"/>
    <lineage>
        <taxon>Eukaryota</taxon>
        <taxon>Viridiplantae</taxon>
        <taxon>Streptophyta</taxon>
        <taxon>Embryophyta</taxon>
        <taxon>Tracheophyta</taxon>
        <taxon>Spermatophyta</taxon>
        <taxon>Magnoliopsida</taxon>
        <taxon>eudicotyledons</taxon>
        <taxon>Gunneridae</taxon>
        <taxon>Pentapetalae</taxon>
        <taxon>rosids</taxon>
        <taxon>fabids</taxon>
        <taxon>Fabales</taxon>
        <taxon>Quillajaceae</taxon>
        <taxon>Quillaja</taxon>
    </lineage>
</organism>
<accession>A0AAD7LT03</accession>
<dbReference type="PANTHER" id="PTHR27000:SF787">
    <property type="entry name" value="RECEPTOR-LIKE PROTEIN 39"/>
    <property type="match status" value="1"/>
</dbReference>
<evidence type="ECO:0000259" key="14">
    <source>
        <dbReference type="Pfam" id="PF08263"/>
    </source>
</evidence>
<keyword evidence="9 13" id="KW-0472">Membrane</keyword>
<evidence type="ECO:0000256" key="6">
    <source>
        <dbReference type="ARBA" id="ARBA00022729"/>
    </source>
</evidence>
<evidence type="ECO:0000256" key="13">
    <source>
        <dbReference type="SAM" id="Phobius"/>
    </source>
</evidence>
<evidence type="ECO:0000256" key="8">
    <source>
        <dbReference type="ARBA" id="ARBA00022989"/>
    </source>
</evidence>
<dbReference type="InterPro" id="IPR001611">
    <property type="entry name" value="Leu-rich_rpt"/>
</dbReference>
<keyword evidence="6" id="KW-0732">Signal</keyword>
<dbReference type="InterPro" id="IPR003591">
    <property type="entry name" value="Leu-rich_rpt_typical-subtyp"/>
</dbReference>
<dbReference type="GO" id="GO:0005886">
    <property type="term" value="C:plasma membrane"/>
    <property type="evidence" value="ECO:0007669"/>
    <property type="project" value="UniProtKB-SubCell"/>
</dbReference>
<feature type="compositionally biased region" description="Low complexity" evidence="12">
    <location>
        <begin position="1056"/>
        <end position="1066"/>
    </location>
</feature>
<evidence type="ECO:0000256" key="11">
    <source>
        <dbReference type="ARBA" id="ARBA00023180"/>
    </source>
</evidence>
<feature type="region of interest" description="Disordered" evidence="12">
    <location>
        <begin position="1046"/>
        <end position="1066"/>
    </location>
</feature>
<keyword evidence="10 15" id="KW-0675">Receptor</keyword>
<evidence type="ECO:0000256" key="5">
    <source>
        <dbReference type="ARBA" id="ARBA00022692"/>
    </source>
</evidence>
<dbReference type="EMBL" id="JARAOO010000006">
    <property type="protein sequence ID" value="KAJ7963786.1"/>
    <property type="molecule type" value="Genomic_DNA"/>
</dbReference>
<gene>
    <name evidence="15" type="ORF">O6P43_013692</name>
</gene>
<proteinExistence type="inferred from homology"/>
<reference evidence="15" key="1">
    <citation type="journal article" date="2023" name="Science">
        <title>Elucidation of the pathway for biosynthesis of saponin adjuvants from the soapbark tree.</title>
        <authorList>
            <person name="Reed J."/>
            <person name="Orme A."/>
            <person name="El-Demerdash A."/>
            <person name="Owen C."/>
            <person name="Martin L.B.B."/>
            <person name="Misra R.C."/>
            <person name="Kikuchi S."/>
            <person name="Rejzek M."/>
            <person name="Martin A.C."/>
            <person name="Harkess A."/>
            <person name="Leebens-Mack J."/>
            <person name="Louveau T."/>
            <person name="Stephenson M.J."/>
            <person name="Osbourn A."/>
        </authorList>
    </citation>
    <scope>NUCLEOTIDE SEQUENCE</scope>
    <source>
        <strain evidence="15">S10</strain>
    </source>
</reference>
<evidence type="ECO:0000313" key="15">
    <source>
        <dbReference type="EMBL" id="KAJ7963786.1"/>
    </source>
</evidence>
<keyword evidence="4" id="KW-0433">Leucine-rich repeat</keyword>